<dbReference type="PANTHER" id="PTHR30329:SF21">
    <property type="entry name" value="LIPOPROTEIN YIAD-RELATED"/>
    <property type="match status" value="1"/>
</dbReference>
<evidence type="ECO:0000259" key="7">
    <source>
        <dbReference type="PROSITE" id="PS51123"/>
    </source>
</evidence>
<dbReference type="PANTHER" id="PTHR30329">
    <property type="entry name" value="STATOR ELEMENT OF FLAGELLAR MOTOR COMPLEX"/>
    <property type="match status" value="1"/>
</dbReference>
<feature type="chain" id="PRO_5020315884" evidence="6">
    <location>
        <begin position="21"/>
        <end position="464"/>
    </location>
</feature>
<evidence type="ECO:0000313" key="8">
    <source>
        <dbReference type="EMBL" id="TJY64552.1"/>
    </source>
</evidence>
<feature type="signal peptide" evidence="6">
    <location>
        <begin position="1"/>
        <end position="20"/>
    </location>
</feature>
<dbReference type="Gene3D" id="3.30.1330.60">
    <property type="entry name" value="OmpA-like domain"/>
    <property type="match status" value="1"/>
</dbReference>
<evidence type="ECO:0000256" key="1">
    <source>
        <dbReference type="ARBA" id="ARBA00004442"/>
    </source>
</evidence>
<dbReference type="EMBL" id="SUKA01000004">
    <property type="protein sequence ID" value="TJY64552.1"/>
    <property type="molecule type" value="Genomic_DNA"/>
</dbReference>
<keyword evidence="6" id="KW-0732">Signal</keyword>
<evidence type="ECO:0000256" key="4">
    <source>
        <dbReference type="PROSITE-ProRule" id="PRU00473"/>
    </source>
</evidence>
<dbReference type="SUPFAM" id="SSF103088">
    <property type="entry name" value="OmpA-like"/>
    <property type="match status" value="1"/>
</dbReference>
<organism evidence="8 9">
    <name type="scientific">Sphingobacterium alkalisoli</name>
    <dbReference type="NCBI Taxonomy" id="1874115"/>
    <lineage>
        <taxon>Bacteria</taxon>
        <taxon>Pseudomonadati</taxon>
        <taxon>Bacteroidota</taxon>
        <taxon>Sphingobacteriia</taxon>
        <taxon>Sphingobacteriales</taxon>
        <taxon>Sphingobacteriaceae</taxon>
        <taxon>Sphingobacterium</taxon>
    </lineage>
</organism>
<accession>A0A4U0H2R6</accession>
<dbReference type="GO" id="GO:0009279">
    <property type="term" value="C:cell outer membrane"/>
    <property type="evidence" value="ECO:0007669"/>
    <property type="project" value="UniProtKB-SubCell"/>
</dbReference>
<evidence type="ECO:0000256" key="2">
    <source>
        <dbReference type="ARBA" id="ARBA00023136"/>
    </source>
</evidence>
<dbReference type="Proteomes" id="UP000309872">
    <property type="component" value="Unassembled WGS sequence"/>
</dbReference>
<comment type="caution">
    <text evidence="8">The sequence shown here is derived from an EMBL/GenBank/DDBJ whole genome shotgun (WGS) entry which is preliminary data.</text>
</comment>
<feature type="region of interest" description="Disordered" evidence="5">
    <location>
        <begin position="48"/>
        <end position="107"/>
    </location>
</feature>
<keyword evidence="3" id="KW-0998">Cell outer membrane</keyword>
<dbReference type="Pfam" id="PF00691">
    <property type="entry name" value="OmpA"/>
    <property type="match status" value="1"/>
</dbReference>
<keyword evidence="9" id="KW-1185">Reference proteome</keyword>
<evidence type="ECO:0000256" key="6">
    <source>
        <dbReference type="SAM" id="SignalP"/>
    </source>
</evidence>
<protein>
    <submittedName>
        <fullName evidence="8">OmpA family protein</fullName>
    </submittedName>
</protein>
<dbReference type="InterPro" id="IPR006664">
    <property type="entry name" value="OMP_bac"/>
</dbReference>
<evidence type="ECO:0000256" key="5">
    <source>
        <dbReference type="SAM" id="MobiDB-lite"/>
    </source>
</evidence>
<dbReference type="CDD" id="cd07185">
    <property type="entry name" value="OmpA_C-like"/>
    <property type="match status" value="1"/>
</dbReference>
<dbReference type="PRINTS" id="PR01021">
    <property type="entry name" value="OMPADOMAIN"/>
</dbReference>
<name>A0A4U0H2R6_9SPHI</name>
<sequence>MKTKMLLLSVFLFSIFSADAQIWKNMGKKIEKKIEQKASERIERKIDKTIDKGLDKMEETPGEIGKSENGKKKKSKRNTDEQTEDTGYDEGSVDEFGGFNDEESSTPSLQRYSKFTFVPGEEIIAFDDFSQDAVGDLPASWVSTGTSEIVNFDHVEGNWVWFNKTKGNFVPEYLRNFPENFTLEFDLMFDFAFGTYSHARLLSLVFSDISNPEAKLDWDGGPSYFFLQKLSPNYFGINFSGNGSNGGPFITGRKAVSANSALNFSTDYLAKELISASNANTPIHISISRMGRRMQVFANEIKVLDMTNAFEKDVKLTSARFFVNNYTENDNYYISNIRYAVGKPDTRNKLLTSGTFTTSAITFNSSSAQLKSESYGILKEIADALKSEPAKSVTIIGHTDSDGSDALNQQLSEKRADAVRQALTQEFDVSNTIKTEGKGESTPVADNATPSGKAQNRRVEFILK</sequence>
<keyword evidence="2 4" id="KW-0472">Membrane</keyword>
<dbReference type="InterPro" id="IPR050330">
    <property type="entry name" value="Bact_OuterMem_StrucFunc"/>
</dbReference>
<feature type="domain" description="OmpA-like" evidence="7">
    <location>
        <begin position="350"/>
        <end position="464"/>
    </location>
</feature>
<dbReference type="RefSeq" id="WP_136821613.1">
    <property type="nucleotide sequence ID" value="NZ_BMJX01000004.1"/>
</dbReference>
<evidence type="ECO:0000256" key="3">
    <source>
        <dbReference type="ARBA" id="ARBA00023237"/>
    </source>
</evidence>
<dbReference type="InterPro" id="IPR036737">
    <property type="entry name" value="OmpA-like_sf"/>
</dbReference>
<dbReference type="InterPro" id="IPR006665">
    <property type="entry name" value="OmpA-like"/>
</dbReference>
<feature type="compositionally biased region" description="Acidic residues" evidence="5">
    <location>
        <begin position="81"/>
        <end position="93"/>
    </location>
</feature>
<feature type="compositionally biased region" description="Basic and acidic residues" evidence="5">
    <location>
        <begin position="48"/>
        <end position="70"/>
    </location>
</feature>
<dbReference type="AlphaFoldDB" id="A0A4U0H2R6"/>
<proteinExistence type="predicted"/>
<reference evidence="8 9" key="1">
    <citation type="submission" date="2019-04" db="EMBL/GenBank/DDBJ databases">
        <title>Sphingobacterium olei sp. nov., isolated from oil-contaminated soil.</title>
        <authorList>
            <person name="Liu B."/>
        </authorList>
    </citation>
    <scope>NUCLEOTIDE SEQUENCE [LARGE SCALE GENOMIC DNA]</scope>
    <source>
        <strain evidence="8 9">Y3L14</strain>
    </source>
</reference>
<feature type="region of interest" description="Disordered" evidence="5">
    <location>
        <begin position="430"/>
        <end position="458"/>
    </location>
</feature>
<dbReference type="PROSITE" id="PS51123">
    <property type="entry name" value="OMPA_2"/>
    <property type="match status" value="1"/>
</dbReference>
<dbReference type="OrthoDB" id="9800869at2"/>
<gene>
    <name evidence="8" type="ORF">FAZ19_15275</name>
</gene>
<comment type="subcellular location">
    <subcellularLocation>
        <location evidence="1">Cell outer membrane</location>
    </subcellularLocation>
</comment>
<evidence type="ECO:0000313" key="9">
    <source>
        <dbReference type="Proteomes" id="UP000309872"/>
    </source>
</evidence>